<dbReference type="Proteomes" id="UP000076738">
    <property type="component" value="Unassembled WGS sequence"/>
</dbReference>
<organism evidence="3 4">
    <name type="scientific">Calocera viscosa (strain TUFC12733)</name>
    <dbReference type="NCBI Taxonomy" id="1330018"/>
    <lineage>
        <taxon>Eukaryota</taxon>
        <taxon>Fungi</taxon>
        <taxon>Dikarya</taxon>
        <taxon>Basidiomycota</taxon>
        <taxon>Agaricomycotina</taxon>
        <taxon>Dacrymycetes</taxon>
        <taxon>Dacrymycetales</taxon>
        <taxon>Dacrymycetaceae</taxon>
        <taxon>Calocera</taxon>
    </lineage>
</organism>
<keyword evidence="4" id="KW-1185">Reference proteome</keyword>
<gene>
    <name evidence="3" type="ORF">CALVIDRAFT_486426</name>
</gene>
<keyword evidence="1" id="KW-0472">Membrane</keyword>
<keyword evidence="1" id="KW-1133">Transmembrane helix</keyword>
<protein>
    <recommendedName>
        <fullName evidence="2">DUF6535 domain-containing protein</fullName>
    </recommendedName>
</protein>
<dbReference type="EMBL" id="KV417304">
    <property type="protein sequence ID" value="KZO93122.1"/>
    <property type="molecule type" value="Genomic_DNA"/>
</dbReference>
<dbReference type="STRING" id="1330018.A0A167J076"/>
<evidence type="ECO:0000313" key="3">
    <source>
        <dbReference type="EMBL" id="KZO93122.1"/>
    </source>
</evidence>
<name>A0A167J076_CALVF</name>
<sequence length="187" mass="20295">MGPDAAIWPIYNGQADKADKEMVETYNGGMENLLVFAALFSAVVTAFLVLSIPLLQADSGQATVDGIKTLSVQIASQAAGSGTSALPYQEAAFQLPASVISVNVLWICSLFVSLSTSVLAMLAKQWLRVYITNVPSTPKEKAMERQRRYDGLQSWQVDSIINSLPVFIHFAVGLFFAGLTVYLWNLS</sequence>
<evidence type="ECO:0000313" key="4">
    <source>
        <dbReference type="Proteomes" id="UP000076738"/>
    </source>
</evidence>
<dbReference type="InterPro" id="IPR045338">
    <property type="entry name" value="DUF6535"/>
</dbReference>
<feature type="domain" description="DUF6535" evidence="2">
    <location>
        <begin position="8"/>
        <end position="185"/>
    </location>
</feature>
<keyword evidence="1" id="KW-0812">Transmembrane</keyword>
<dbReference type="OrthoDB" id="3219854at2759"/>
<dbReference type="AlphaFoldDB" id="A0A167J076"/>
<feature type="non-terminal residue" evidence="3">
    <location>
        <position position="187"/>
    </location>
</feature>
<accession>A0A167J076</accession>
<feature type="transmembrane region" description="Helical" evidence="1">
    <location>
        <begin position="164"/>
        <end position="184"/>
    </location>
</feature>
<feature type="transmembrane region" description="Helical" evidence="1">
    <location>
        <begin position="33"/>
        <end position="55"/>
    </location>
</feature>
<evidence type="ECO:0000256" key="1">
    <source>
        <dbReference type="SAM" id="Phobius"/>
    </source>
</evidence>
<feature type="transmembrane region" description="Helical" evidence="1">
    <location>
        <begin position="104"/>
        <end position="123"/>
    </location>
</feature>
<evidence type="ECO:0000259" key="2">
    <source>
        <dbReference type="Pfam" id="PF20153"/>
    </source>
</evidence>
<reference evidence="3 4" key="1">
    <citation type="journal article" date="2016" name="Mol. Biol. Evol.">
        <title>Comparative Genomics of Early-Diverging Mushroom-Forming Fungi Provides Insights into the Origins of Lignocellulose Decay Capabilities.</title>
        <authorList>
            <person name="Nagy L.G."/>
            <person name="Riley R."/>
            <person name="Tritt A."/>
            <person name="Adam C."/>
            <person name="Daum C."/>
            <person name="Floudas D."/>
            <person name="Sun H."/>
            <person name="Yadav J.S."/>
            <person name="Pangilinan J."/>
            <person name="Larsson K.H."/>
            <person name="Matsuura K."/>
            <person name="Barry K."/>
            <person name="Labutti K."/>
            <person name="Kuo R."/>
            <person name="Ohm R.A."/>
            <person name="Bhattacharya S.S."/>
            <person name="Shirouzu T."/>
            <person name="Yoshinaga Y."/>
            <person name="Martin F.M."/>
            <person name="Grigoriev I.V."/>
            <person name="Hibbett D.S."/>
        </authorList>
    </citation>
    <scope>NUCLEOTIDE SEQUENCE [LARGE SCALE GENOMIC DNA]</scope>
    <source>
        <strain evidence="3 4">TUFC12733</strain>
    </source>
</reference>
<dbReference type="Pfam" id="PF20153">
    <property type="entry name" value="DUF6535"/>
    <property type="match status" value="1"/>
</dbReference>
<proteinExistence type="predicted"/>